<feature type="transmembrane region" description="Helical" evidence="1">
    <location>
        <begin position="200"/>
        <end position="221"/>
    </location>
</feature>
<feature type="transmembrane region" description="Helical" evidence="1">
    <location>
        <begin position="60"/>
        <end position="80"/>
    </location>
</feature>
<keyword evidence="4" id="KW-1185">Reference proteome</keyword>
<dbReference type="PANTHER" id="PTHR42208:SF1">
    <property type="entry name" value="HEAVY METAL TRANSPORTER"/>
    <property type="match status" value="1"/>
</dbReference>
<dbReference type="OrthoDB" id="9798690at2"/>
<evidence type="ECO:0000313" key="3">
    <source>
        <dbReference type="EMBL" id="TFH67653.1"/>
    </source>
</evidence>
<accession>A0A4Y8UJY9</accession>
<keyword evidence="1" id="KW-0472">Membrane</keyword>
<keyword evidence="1" id="KW-0812">Transmembrane</keyword>
<keyword evidence="1" id="KW-1133">Transmembrane helix</keyword>
<feature type="domain" description="Urease accessory protein UreH-like transmembrane" evidence="2">
    <location>
        <begin position="15"/>
        <end position="213"/>
    </location>
</feature>
<evidence type="ECO:0000259" key="2">
    <source>
        <dbReference type="Pfam" id="PF13386"/>
    </source>
</evidence>
<reference evidence="3 4" key="1">
    <citation type="submission" date="2019-03" db="EMBL/GenBank/DDBJ databases">
        <title>Draft genome of Gammaproteobacteria bacterium LSUCC0057, a member of the SAR92 clade.</title>
        <authorList>
            <person name="Lanclos V.C."/>
            <person name="Doiron C."/>
            <person name="Henson M.W."/>
            <person name="Thrash J.C."/>
        </authorList>
    </citation>
    <scope>NUCLEOTIDE SEQUENCE [LARGE SCALE GENOMIC DNA]</scope>
    <source>
        <strain evidence="3 4">LSUCC0057</strain>
    </source>
</reference>
<feature type="transmembrane region" description="Helical" evidence="1">
    <location>
        <begin position="167"/>
        <end position="188"/>
    </location>
</feature>
<comment type="caution">
    <text evidence="3">The sequence shown here is derived from an EMBL/GenBank/DDBJ whole genome shotgun (WGS) entry which is preliminary data.</text>
</comment>
<dbReference type="Pfam" id="PF13386">
    <property type="entry name" value="DsbD_2"/>
    <property type="match status" value="1"/>
</dbReference>
<feature type="transmembrane region" description="Helical" evidence="1">
    <location>
        <begin position="15"/>
        <end position="39"/>
    </location>
</feature>
<dbReference type="AlphaFoldDB" id="A0A4Y8UJY9"/>
<dbReference type="EMBL" id="SPIA01000002">
    <property type="protein sequence ID" value="TFH67653.1"/>
    <property type="molecule type" value="Genomic_DNA"/>
</dbReference>
<protein>
    <submittedName>
        <fullName evidence="3">Sulfite exporter TauE/SafE family protein</fullName>
    </submittedName>
</protein>
<evidence type="ECO:0000313" key="4">
    <source>
        <dbReference type="Proteomes" id="UP000298133"/>
    </source>
</evidence>
<evidence type="ECO:0000256" key="1">
    <source>
        <dbReference type="SAM" id="Phobius"/>
    </source>
</evidence>
<dbReference type="PANTHER" id="PTHR42208">
    <property type="entry name" value="HEAVY METAL TRANSPORTER-RELATED"/>
    <property type="match status" value="1"/>
</dbReference>
<proteinExistence type="predicted"/>
<name>A0A4Y8UJY9_9GAMM</name>
<feature type="transmembrane region" description="Helical" evidence="1">
    <location>
        <begin position="127"/>
        <end position="155"/>
    </location>
</feature>
<feature type="transmembrane region" description="Helical" evidence="1">
    <location>
        <begin position="86"/>
        <end position="106"/>
    </location>
</feature>
<dbReference type="Proteomes" id="UP000298133">
    <property type="component" value="Unassembled WGS sequence"/>
</dbReference>
<organism evidence="3 4">
    <name type="scientific">Gammaproteobacteria bacterium LSUCC0057</name>
    <dbReference type="NCBI Taxonomy" id="2559237"/>
    <lineage>
        <taxon>Bacteria</taxon>
        <taxon>Pseudomonadati</taxon>
        <taxon>Pseudomonadota</taxon>
        <taxon>Gammaproteobacteria</taxon>
        <taxon>Cellvibrionales</taxon>
        <taxon>Porticoccaceae</taxon>
        <taxon>SAR92 clade</taxon>
    </lineage>
</organism>
<gene>
    <name evidence="3" type="ORF">E3W66_05190</name>
</gene>
<dbReference type="InterPro" id="IPR039447">
    <property type="entry name" value="UreH-like_TM_dom"/>
</dbReference>
<sequence>MIDLTSLSSAATVPAMFLVGLLGASHCAGMCGPIALVLGGASERRSAVIWGYQLGRISSYLMVGLAAGAISQFASQWLALAPLLRLLAAALLLAMGLYIMGLWHGLSHIEKLGARLWRRIQPLAGPLGGVRGAGGAYAVGLVWGWLPCGLIYTAVGMALASGSLLDGALAMAAFGIGTLPAMVAVSWFSGRLTGYLQSPLLRRISGLMVVAMALVMAAAVWQHSGHRSAMQSSDGEPQQHHQR</sequence>